<dbReference type="RefSeq" id="WP_009813233.1">
    <property type="nucleotide sequence ID" value="NZ_CH724156.1"/>
</dbReference>
<evidence type="ECO:0000313" key="3">
    <source>
        <dbReference type="EMBL" id="EAP77832.1"/>
    </source>
</evidence>
<dbReference type="Pfam" id="PF13403">
    <property type="entry name" value="Hint_2"/>
    <property type="match status" value="1"/>
</dbReference>
<dbReference type="STRING" id="89187.ISM_06045"/>
<proteinExistence type="predicted"/>
<comment type="caution">
    <text evidence="3">The sequence shown here is derived from an EMBL/GenBank/DDBJ whole genome shotgun (WGS) entry which is preliminary data.</text>
</comment>
<dbReference type="InterPro" id="IPR028992">
    <property type="entry name" value="Hedgehog/Intein_dom"/>
</dbReference>
<evidence type="ECO:0000259" key="2">
    <source>
        <dbReference type="Pfam" id="PF13403"/>
    </source>
</evidence>
<feature type="domain" description="Hedgehog/Intein (Hint)" evidence="2">
    <location>
        <begin position="148"/>
        <end position="288"/>
    </location>
</feature>
<evidence type="ECO:0000313" key="4">
    <source>
        <dbReference type="Proteomes" id="UP000005954"/>
    </source>
</evidence>
<dbReference type="Proteomes" id="UP000005954">
    <property type="component" value="Unassembled WGS sequence"/>
</dbReference>
<feature type="region of interest" description="Disordered" evidence="1">
    <location>
        <begin position="84"/>
        <end position="104"/>
    </location>
</feature>
<dbReference type="SUPFAM" id="SSF51294">
    <property type="entry name" value="Hedgehog/intein (Hint) domain"/>
    <property type="match status" value="1"/>
</dbReference>
<dbReference type="eggNOG" id="COG2931">
    <property type="taxonomic scope" value="Bacteria"/>
</dbReference>
<name>A3SKF1_ROSNI</name>
<gene>
    <name evidence="3" type="ORF">ISM_06045</name>
</gene>
<organism evidence="3 4">
    <name type="scientific">Roseovarius nubinhibens (strain ATCC BAA-591 / DSM 15170 / ISM)</name>
    <dbReference type="NCBI Taxonomy" id="89187"/>
    <lineage>
        <taxon>Bacteria</taxon>
        <taxon>Pseudomonadati</taxon>
        <taxon>Pseudomonadota</taxon>
        <taxon>Alphaproteobacteria</taxon>
        <taxon>Rhodobacterales</taxon>
        <taxon>Roseobacteraceae</taxon>
        <taxon>Roseovarius</taxon>
    </lineage>
</organism>
<keyword evidence="4" id="KW-1185">Reference proteome</keyword>
<protein>
    <recommendedName>
        <fullName evidence="2">Hedgehog/Intein (Hint) domain-containing protein</fullName>
    </recommendedName>
</protein>
<dbReference type="HOGENOM" id="CLU_791985_0_0_5"/>
<evidence type="ECO:0000256" key="1">
    <source>
        <dbReference type="SAM" id="MobiDB-lite"/>
    </source>
</evidence>
<dbReference type="AlphaFoldDB" id="A3SKF1"/>
<dbReference type="InterPro" id="IPR036844">
    <property type="entry name" value="Hint_dom_sf"/>
</dbReference>
<sequence>MPVLLNTSQMYASVATGSNYNTTHPQNSSLRVHLPDHDGVRGAATIWAAEDGNPGLLEEGDVISFTITIGGTIYQVNNAVVGQTRNGSESSGTPQQKGTLTATGKDQTGQNVALLLSQGSFQAQNSPFFVDDTQFGGRSDDDVYLQTICYARGTRIASDRGPVAVEALRRGDAVQVLRGGVARLRWVGQSVIRAEIGAGGAGPDNRLVCIPRDAFGNREAVLVTVQHRLALCVAGQQRLVKVKFLAEQGLRGCRFIADGRRVEIFHLLTRVHEVVNVCGMWAETFKPGAQSLRHMEERMRADLFRAFPRIGQAWERGRFVTGNPYPAALPILSRAEFEAHREELGLIAPPVGTARSVA</sequence>
<accession>A3SKF1</accession>
<reference evidence="3 4" key="1">
    <citation type="submission" date="2005-12" db="EMBL/GenBank/DDBJ databases">
        <authorList>
            <person name="Moran M.A."/>
            <person name="Ferriera S."/>
            <person name="Johnson J."/>
            <person name="Kravitz S."/>
            <person name="Halpern A."/>
            <person name="Remington K."/>
            <person name="Beeson K."/>
            <person name="Tran B."/>
            <person name="Rogers Y.-H."/>
            <person name="Friedman R."/>
            <person name="Venter J.C."/>
        </authorList>
    </citation>
    <scope>NUCLEOTIDE SEQUENCE [LARGE SCALE GENOMIC DNA]</scope>
    <source>
        <strain evidence="4">ATCC BAA-591 / DSM 15170 / ISM</strain>
    </source>
</reference>
<dbReference type="EMBL" id="AALY01000001">
    <property type="protein sequence ID" value="EAP77832.1"/>
    <property type="molecule type" value="Genomic_DNA"/>
</dbReference>